<keyword evidence="3" id="KW-1185">Reference proteome</keyword>
<sequence length="121" mass="13925">MVRKNTAEAKAEASKRDEVKARFVAEALEAVENALLSDRITTLDTMLFGTMKLALSTAGPISFHPIDWTNTSPDMRKLITTRLKLCGYKYSGADQVWRQQEPKPFVKLKEWERDWFTEMRA</sequence>
<dbReference type="EMBL" id="CP068231">
    <property type="protein sequence ID" value="QQX12769.1"/>
    <property type="molecule type" value="Genomic_DNA"/>
</dbReference>
<dbReference type="EMBL" id="JAYGOJ010000006">
    <property type="protein sequence ID" value="MEA9434673.1"/>
    <property type="molecule type" value="Genomic_DNA"/>
</dbReference>
<evidence type="ECO:0000313" key="2">
    <source>
        <dbReference type="EMBL" id="QQX12769.1"/>
    </source>
</evidence>
<reference evidence="2" key="1">
    <citation type="submission" date="2021-01" db="EMBL/GenBank/DDBJ databases">
        <title>GES Beta-lactamases isolated from hospital effluents in Brazil.</title>
        <authorList>
            <person name="Conte D."/>
            <person name="Mesa D."/>
            <person name="Palmeiro J.K."/>
            <person name="Dalla-Costa L.M."/>
        </authorList>
    </citation>
    <scope>NUCLEOTIDE SEQUENCE [LARGE SCALE GENOMIC DNA]</scope>
    <source>
        <strain evidence="2">Aero21</strain>
        <plasmid evidence="2">p1</plasmid>
    </source>
</reference>
<keyword evidence="2" id="KW-0614">Plasmid</keyword>
<dbReference type="Proteomes" id="UP001304847">
    <property type="component" value="Unassembled WGS sequence"/>
</dbReference>
<gene>
    <name evidence="2" type="ORF">JC965_26975</name>
    <name evidence="1" type="ORF">VCX44_02305</name>
</gene>
<name>A0A7U0QS40_AERCA</name>
<evidence type="ECO:0000313" key="3">
    <source>
        <dbReference type="Proteomes" id="UP001304847"/>
    </source>
</evidence>
<geneLocation type="plasmid" evidence="2">
    <name>p1</name>
</geneLocation>
<protein>
    <submittedName>
        <fullName evidence="2">Uncharacterized protein</fullName>
    </submittedName>
</protein>
<dbReference type="RefSeq" id="WP_202155015.1">
    <property type="nucleotide sequence ID" value="NZ_JAYGOJ010000006.1"/>
</dbReference>
<accession>A0A7U0QS40</accession>
<evidence type="ECO:0000313" key="1">
    <source>
        <dbReference type="EMBL" id="MEA9434673.1"/>
    </source>
</evidence>
<reference evidence="1 3" key="2">
    <citation type="submission" date="2023-12" db="EMBL/GenBank/DDBJ databases">
        <title>Characterization of antibiotic resistance in Aeromonas spp. in hospital effluent.</title>
        <authorList>
            <person name="Negoseki B.R.S."/>
            <person name="Krul D."/>
            <person name="Siqueira A.C."/>
            <person name="Almeida M."/>
            <person name="Mesa D."/>
            <person name="Conte D."/>
            <person name="Dalla-Costa L.M."/>
        </authorList>
    </citation>
    <scope>NUCLEOTIDE SEQUENCE [LARGE SCALE GENOMIC DNA]</scope>
    <source>
        <strain evidence="1 3">36v</strain>
    </source>
</reference>
<organism evidence="2">
    <name type="scientific">Aeromonas caviae</name>
    <name type="common">Aeromonas punctata</name>
    <dbReference type="NCBI Taxonomy" id="648"/>
    <lineage>
        <taxon>Bacteria</taxon>
        <taxon>Pseudomonadati</taxon>
        <taxon>Pseudomonadota</taxon>
        <taxon>Gammaproteobacteria</taxon>
        <taxon>Aeromonadales</taxon>
        <taxon>Aeromonadaceae</taxon>
        <taxon>Aeromonas</taxon>
    </lineage>
</organism>
<proteinExistence type="predicted"/>
<dbReference type="AlphaFoldDB" id="A0A7U0QS40"/>